<dbReference type="EMBL" id="CP031222">
    <property type="protein sequence ID" value="AXI02058.1"/>
    <property type="molecule type" value="Genomic_DNA"/>
</dbReference>
<dbReference type="RefSeq" id="WP_114898168.1">
    <property type="nucleotide sequence ID" value="NZ_CP031222.1"/>
</dbReference>
<protein>
    <submittedName>
        <fullName evidence="1">Uncharacterized protein</fullName>
    </submittedName>
</protein>
<sequence length="238" mass="27182">MSHHDLDAYKAKHELIACKKILVNKVLNNSHVKSSQALVDKIKQISLELEECMAAINTVLYSQDKTANSSTIALDEFNEHYWRLKPEGTTHVIFDEKDNTVYWGKTSKVNAQAIKDIQYIWSLSSWSDHHHLLKKEGADTSHTINPQLRIVKFPRIDQIAIRYNGQVNALPMPSEYGAIYENLYKRGFEPTPFDAEQGFIHPLTHEFIDAKEAIIYAKYIGMLPEDSDVSQLVPAMIV</sequence>
<organism evidence="1 2">
    <name type="scientific">Aquirhabdus parva</name>
    <dbReference type="NCBI Taxonomy" id="2283318"/>
    <lineage>
        <taxon>Bacteria</taxon>
        <taxon>Pseudomonadati</taxon>
        <taxon>Pseudomonadota</taxon>
        <taxon>Gammaproteobacteria</taxon>
        <taxon>Moraxellales</taxon>
        <taxon>Moraxellaceae</taxon>
        <taxon>Aquirhabdus</taxon>
    </lineage>
</organism>
<gene>
    <name evidence="1" type="ORF">HYN46_03795</name>
</gene>
<proteinExistence type="predicted"/>
<name>A0A345P449_9GAMM</name>
<reference evidence="1 2" key="1">
    <citation type="submission" date="2018-07" db="EMBL/GenBank/DDBJ databases">
        <title>Genome sequencing of Moraxellaceae gen. HYN0046.</title>
        <authorList>
            <person name="Kim M."/>
            <person name="Yi H."/>
        </authorList>
    </citation>
    <scope>NUCLEOTIDE SEQUENCE [LARGE SCALE GENOMIC DNA]</scope>
    <source>
        <strain evidence="1 2">HYN0046</strain>
    </source>
</reference>
<evidence type="ECO:0000313" key="2">
    <source>
        <dbReference type="Proteomes" id="UP000253940"/>
    </source>
</evidence>
<dbReference type="Proteomes" id="UP000253940">
    <property type="component" value="Chromosome"/>
</dbReference>
<dbReference type="KEGG" id="mbah:HYN46_03795"/>
<evidence type="ECO:0000313" key="1">
    <source>
        <dbReference type="EMBL" id="AXI02058.1"/>
    </source>
</evidence>
<dbReference type="AlphaFoldDB" id="A0A345P449"/>
<keyword evidence="2" id="KW-1185">Reference proteome</keyword>
<accession>A0A345P449</accession>